<reference evidence="2 3" key="1">
    <citation type="submission" date="2018-03" db="EMBL/GenBank/DDBJ databases">
        <authorList>
            <person name="Fogelqvist J."/>
        </authorList>
    </citation>
    <scope>NUCLEOTIDE SEQUENCE [LARGE SCALE GENOMIC DNA]</scope>
</reference>
<protein>
    <recommendedName>
        <fullName evidence="1">Bulb-type lectin domain-containing protein</fullName>
    </recommendedName>
</protein>
<dbReference type="Gene3D" id="2.90.10.10">
    <property type="entry name" value="Bulb-type lectin domain"/>
    <property type="match status" value="4"/>
</dbReference>
<geneLocation type="mitochondrion" evidence="2"/>
<keyword evidence="2" id="KW-0496">Mitochondrion</keyword>
<dbReference type="EMBL" id="OVEO01000016">
    <property type="protein sequence ID" value="SPR01218.1"/>
    <property type="molecule type" value="Genomic_DNA"/>
</dbReference>
<evidence type="ECO:0000313" key="3">
    <source>
        <dbReference type="Proteomes" id="UP000290189"/>
    </source>
</evidence>
<dbReference type="Pfam" id="PF01453">
    <property type="entry name" value="B_lectin"/>
    <property type="match status" value="1"/>
</dbReference>
<dbReference type="AlphaFoldDB" id="A0A3P3YM26"/>
<organism evidence="2 3">
    <name type="scientific">Plasmodiophora brassicae</name>
    <name type="common">Clubroot disease agent</name>
    <dbReference type="NCBI Taxonomy" id="37360"/>
    <lineage>
        <taxon>Eukaryota</taxon>
        <taxon>Sar</taxon>
        <taxon>Rhizaria</taxon>
        <taxon>Endomyxa</taxon>
        <taxon>Phytomyxea</taxon>
        <taxon>Plasmodiophorida</taxon>
        <taxon>Plasmodiophoridae</taxon>
        <taxon>Plasmodiophora</taxon>
    </lineage>
</organism>
<dbReference type="CDD" id="cd00028">
    <property type="entry name" value="B_lectin"/>
    <property type="match status" value="2"/>
</dbReference>
<feature type="domain" description="Bulb-type lectin" evidence="1">
    <location>
        <begin position="1"/>
        <end position="108"/>
    </location>
</feature>
<sequence>MAAGESLVSPNGGVRLDMQPDGNLVVYATELSMKPVWAANHGEKANEGPFQVKLQSDGNLVVTQGKGQPIWTSGTMNMGEAPRELVVQDDGNLVIYDSAKKPIWATKTNTFGSTDPSTIPVPASTGPSPYPSVLNAGGTLSGGQSLISPNERVRLDMQRDGNLVLYAPTLVAKPLWATNHGEKASQGPFLLRMQGDGNLVIYEAQGKSIWATGTDHKGASPHRLVVQDDGNLVVYDSRNTTVWASNTARFPSQ</sequence>
<dbReference type="InterPro" id="IPR001480">
    <property type="entry name" value="Bulb-type_lectin_dom"/>
</dbReference>
<dbReference type="PANTHER" id="PTHR32444">
    <property type="entry name" value="BULB-TYPE LECTIN DOMAIN-CONTAINING PROTEIN"/>
    <property type="match status" value="1"/>
</dbReference>
<feature type="domain" description="Bulb-type lectin" evidence="1">
    <location>
        <begin position="131"/>
        <end position="247"/>
    </location>
</feature>
<accession>A0A3P3YM26</accession>
<evidence type="ECO:0000313" key="2">
    <source>
        <dbReference type="EMBL" id="SPR01218.1"/>
    </source>
</evidence>
<gene>
    <name evidence="2" type="ORF">PLBR_LOCUS8433</name>
</gene>
<dbReference type="SMART" id="SM00108">
    <property type="entry name" value="B_lectin"/>
    <property type="match status" value="2"/>
</dbReference>
<dbReference type="PANTHER" id="PTHR32444:SF247">
    <property type="entry name" value="OS01G0958200 PROTEIN"/>
    <property type="match status" value="1"/>
</dbReference>
<dbReference type="PROSITE" id="PS50927">
    <property type="entry name" value="BULB_LECTIN"/>
    <property type="match status" value="2"/>
</dbReference>
<dbReference type="Proteomes" id="UP000290189">
    <property type="component" value="Unassembled WGS sequence"/>
</dbReference>
<proteinExistence type="predicted"/>
<name>A0A3P3YM26_PLABS</name>
<dbReference type="InterPro" id="IPR036426">
    <property type="entry name" value="Bulb-type_lectin_dom_sf"/>
</dbReference>
<evidence type="ECO:0000259" key="1">
    <source>
        <dbReference type="PROSITE" id="PS50927"/>
    </source>
</evidence>
<dbReference type="SUPFAM" id="SSF51110">
    <property type="entry name" value="alpha-D-mannose-specific plant lectins"/>
    <property type="match status" value="3"/>
</dbReference>